<dbReference type="PROSITE" id="PS51790">
    <property type="entry name" value="MSRB"/>
    <property type="match status" value="1"/>
</dbReference>
<dbReference type="InterPro" id="IPR011057">
    <property type="entry name" value="Mss4-like_sf"/>
</dbReference>
<dbReference type="InterPro" id="IPR002579">
    <property type="entry name" value="Met_Sox_Rdtase_MsrB_dom"/>
</dbReference>
<dbReference type="GO" id="GO:0033743">
    <property type="term" value="F:peptide-methionine (R)-S-oxide reductase activity"/>
    <property type="evidence" value="ECO:0007669"/>
    <property type="project" value="UniProtKB-EC"/>
</dbReference>
<feature type="domain" description="MsrB" evidence="5">
    <location>
        <begin position="41"/>
        <end position="162"/>
    </location>
</feature>
<dbReference type="PANTHER" id="PTHR10173:SF57">
    <property type="entry name" value="PEPTIDE-METHIONINE (R)-S-OXIDE REDUCTASE"/>
    <property type="match status" value="1"/>
</dbReference>
<evidence type="ECO:0000256" key="3">
    <source>
        <dbReference type="ARBA" id="ARBA00048488"/>
    </source>
</evidence>
<dbReference type="AlphaFoldDB" id="A0A7V7GXS6"/>
<dbReference type="EC" id="1.8.4.12" evidence="1"/>
<feature type="chain" id="PRO_5030683768" description="peptide-methionine (R)-S-oxide reductase" evidence="4">
    <location>
        <begin position="26"/>
        <end position="171"/>
    </location>
</feature>
<sequence length="171" mass="19202">MNRRTLLAGFLALPALPVMSRLSLADTHEVGMSFEPLDVPHSFWKDKVSAEAFEVLFEEATERPDSSPLDKVYDAGTYICAACYLPLFRSEDKFDSGTGWPSFTQPIKGHMGTKQDFKLIWPRTEYHCARCGGHQGHVFKDGPPPTGERWCNNGVALRFVPENETLPELRA</sequence>
<feature type="signal peptide" evidence="4">
    <location>
        <begin position="1"/>
        <end position="25"/>
    </location>
</feature>
<reference evidence="6 7" key="1">
    <citation type="submission" date="2018-07" db="EMBL/GenBank/DDBJ databases">
        <title>Pseudomonas laoshanensis sp. nov., isolated from soil.</title>
        <authorList>
            <person name="Sun J."/>
            <person name="Yu L."/>
            <person name="Wang M."/>
            <person name="Zhang C."/>
        </authorList>
    </citation>
    <scope>NUCLEOTIDE SEQUENCE [LARGE SCALE GENOMIC DNA]</scope>
    <source>
        <strain evidence="6 7">Y22</strain>
    </source>
</reference>
<evidence type="ECO:0000313" key="7">
    <source>
        <dbReference type="Proteomes" id="UP000463138"/>
    </source>
</evidence>
<proteinExistence type="predicted"/>
<dbReference type="SUPFAM" id="SSF51316">
    <property type="entry name" value="Mss4-like"/>
    <property type="match status" value="1"/>
</dbReference>
<dbReference type="Proteomes" id="UP000463138">
    <property type="component" value="Unassembled WGS sequence"/>
</dbReference>
<evidence type="ECO:0000256" key="1">
    <source>
        <dbReference type="ARBA" id="ARBA00012499"/>
    </source>
</evidence>
<dbReference type="InterPro" id="IPR028427">
    <property type="entry name" value="Met_Sox_Rdtase_MsrB"/>
</dbReference>
<comment type="caution">
    <text evidence="6">The sequence shown here is derived from an EMBL/GenBank/DDBJ whole genome shotgun (WGS) entry which is preliminary data.</text>
</comment>
<dbReference type="RefSeq" id="WP_149331078.1">
    <property type="nucleotide sequence ID" value="NZ_QOVF01000001.1"/>
</dbReference>
<gene>
    <name evidence="6" type="primary">msrB</name>
    <name evidence="6" type="ORF">DT594_01630</name>
</gene>
<keyword evidence="7" id="KW-1185">Reference proteome</keyword>
<evidence type="ECO:0000313" key="6">
    <source>
        <dbReference type="EMBL" id="KAA0696091.1"/>
    </source>
</evidence>
<evidence type="ECO:0000256" key="2">
    <source>
        <dbReference type="ARBA" id="ARBA00023002"/>
    </source>
</evidence>
<dbReference type="PANTHER" id="PTHR10173">
    <property type="entry name" value="METHIONINE SULFOXIDE REDUCTASE"/>
    <property type="match status" value="1"/>
</dbReference>
<dbReference type="GO" id="GO:0005737">
    <property type="term" value="C:cytoplasm"/>
    <property type="evidence" value="ECO:0007669"/>
    <property type="project" value="TreeGrafter"/>
</dbReference>
<keyword evidence="2 6" id="KW-0560">Oxidoreductase</keyword>
<name>A0A7V7GXS6_9GAMM</name>
<dbReference type="Gene3D" id="2.170.150.20">
    <property type="entry name" value="Peptide methionine sulfoxide reductase"/>
    <property type="match status" value="1"/>
</dbReference>
<dbReference type="NCBIfam" id="TIGR00357">
    <property type="entry name" value="peptide-methionine (R)-S-oxide reductase MsrB"/>
    <property type="match status" value="1"/>
</dbReference>
<dbReference type="Pfam" id="PF01641">
    <property type="entry name" value="SelR"/>
    <property type="match status" value="1"/>
</dbReference>
<dbReference type="GO" id="GO:0030091">
    <property type="term" value="P:protein repair"/>
    <property type="evidence" value="ECO:0007669"/>
    <property type="project" value="InterPro"/>
</dbReference>
<evidence type="ECO:0000259" key="5">
    <source>
        <dbReference type="PROSITE" id="PS51790"/>
    </source>
</evidence>
<keyword evidence="4" id="KW-0732">Signal</keyword>
<dbReference type="EMBL" id="QOVF01000001">
    <property type="protein sequence ID" value="KAA0696091.1"/>
    <property type="molecule type" value="Genomic_DNA"/>
</dbReference>
<dbReference type="OrthoDB" id="9785497at2"/>
<evidence type="ECO:0000256" key="4">
    <source>
        <dbReference type="SAM" id="SignalP"/>
    </source>
</evidence>
<protein>
    <recommendedName>
        <fullName evidence="1">peptide-methionine (R)-S-oxide reductase</fullName>
        <ecNumber evidence="1">1.8.4.12</ecNumber>
    </recommendedName>
</protein>
<comment type="catalytic activity">
    <reaction evidence="3">
        <text>L-methionyl-[protein] + [thioredoxin]-disulfide + H2O = L-methionyl-(R)-S-oxide-[protein] + [thioredoxin]-dithiol</text>
        <dbReference type="Rhea" id="RHEA:24164"/>
        <dbReference type="Rhea" id="RHEA-COMP:10698"/>
        <dbReference type="Rhea" id="RHEA-COMP:10700"/>
        <dbReference type="Rhea" id="RHEA-COMP:12313"/>
        <dbReference type="Rhea" id="RHEA-COMP:12314"/>
        <dbReference type="ChEBI" id="CHEBI:15377"/>
        <dbReference type="ChEBI" id="CHEBI:16044"/>
        <dbReference type="ChEBI" id="CHEBI:29950"/>
        <dbReference type="ChEBI" id="CHEBI:45764"/>
        <dbReference type="ChEBI" id="CHEBI:50058"/>
        <dbReference type="EC" id="1.8.4.12"/>
    </reaction>
</comment>
<accession>A0A7V7GXS6</accession>
<organism evidence="6 7">
    <name type="scientific">Halopseudomonas laoshanensis</name>
    <dbReference type="NCBI Taxonomy" id="2268758"/>
    <lineage>
        <taxon>Bacteria</taxon>
        <taxon>Pseudomonadati</taxon>
        <taxon>Pseudomonadota</taxon>
        <taxon>Gammaproteobacteria</taxon>
        <taxon>Pseudomonadales</taxon>
        <taxon>Pseudomonadaceae</taxon>
        <taxon>Halopseudomonas</taxon>
    </lineage>
</organism>
<dbReference type="GO" id="GO:0006979">
    <property type="term" value="P:response to oxidative stress"/>
    <property type="evidence" value="ECO:0007669"/>
    <property type="project" value="InterPro"/>
</dbReference>